<name>A0A077WR43_9FUNG</name>
<evidence type="ECO:0000256" key="4">
    <source>
        <dbReference type="ARBA" id="ARBA00022670"/>
    </source>
</evidence>
<comment type="similarity">
    <text evidence="1">Belongs to the peptidase S10 family.</text>
</comment>
<dbReference type="PANTHER" id="PTHR11802:SF113">
    <property type="entry name" value="SERINE CARBOXYPEPTIDASE CTSA-4.1"/>
    <property type="match status" value="1"/>
</dbReference>
<organism evidence="8">
    <name type="scientific">Lichtheimia ramosa</name>
    <dbReference type="NCBI Taxonomy" id="688394"/>
    <lineage>
        <taxon>Eukaryota</taxon>
        <taxon>Fungi</taxon>
        <taxon>Fungi incertae sedis</taxon>
        <taxon>Mucoromycota</taxon>
        <taxon>Mucoromycotina</taxon>
        <taxon>Mucoromycetes</taxon>
        <taxon>Mucorales</taxon>
        <taxon>Lichtheimiaceae</taxon>
        <taxon>Lichtheimia</taxon>
    </lineage>
</organism>
<dbReference type="Gene3D" id="3.40.50.1820">
    <property type="entry name" value="alpha/beta hydrolase"/>
    <property type="match status" value="1"/>
</dbReference>
<keyword evidence="3" id="KW-0121">Carboxypeptidase</keyword>
<dbReference type="InterPro" id="IPR001563">
    <property type="entry name" value="Peptidase_S10"/>
</dbReference>
<evidence type="ECO:0000256" key="3">
    <source>
        <dbReference type="ARBA" id="ARBA00022645"/>
    </source>
</evidence>
<evidence type="ECO:0000256" key="2">
    <source>
        <dbReference type="ARBA" id="ARBA00012446"/>
    </source>
</evidence>
<dbReference type="AlphaFoldDB" id="A0A077WR43"/>
<dbReference type="GO" id="GO:0006508">
    <property type="term" value="P:proteolysis"/>
    <property type="evidence" value="ECO:0007669"/>
    <property type="project" value="UniProtKB-KW"/>
</dbReference>
<sequence>MARFTFTRATLVSLICSYWHLAVAAPSSSSLGPKSFLSISHPRLPEYFIRLTQPDAEICDPSVTQYSGYLDDTVNDKHFFFWFFESRNNPETDPLVLWLNGGPGCSSMTGLFTELGPCLLNQDGSGTEFNPYSWNSNASIIFLDQPVNVGYSYGPDQVHDTDSAADDVFAFLQLFFSQFPDAGHYIPAIGKRLVQEDASNIQLKSLLLGNGLTDPLVQYGYYAPMICDNENVHLLDDQTCETMKDASPMCQNLISACYDNPANTVSCVAASDFCNNALLQPYYSSSGRSPYDIRKPCNLVEDSLCDDHLDLLQDFLNRDDIKNAIIGANDVSQRTATQSNSTMYANCNVHINYMFQRAGDWMRPYVHDLPSLLDDHQLRVLVYAGDQDFICNWLGNKAWTMELQWHDQKAWVSAPDREWGDNAGQLRTSPDGQLAFLRVYNAGHMTPADQPKHSLDFFNAWIQNTLH</sequence>
<keyword evidence="4" id="KW-0645">Protease</keyword>
<dbReference type="PRINTS" id="PR00724">
    <property type="entry name" value="CRBOXYPTASEC"/>
</dbReference>
<dbReference type="OrthoDB" id="443318at2759"/>
<dbReference type="GO" id="GO:0000324">
    <property type="term" value="C:fungal-type vacuole"/>
    <property type="evidence" value="ECO:0007669"/>
    <property type="project" value="TreeGrafter"/>
</dbReference>
<keyword evidence="6" id="KW-0325">Glycoprotein</keyword>
<dbReference type="EC" id="3.4.16.5" evidence="2"/>
<dbReference type="SUPFAM" id="SSF53474">
    <property type="entry name" value="alpha/beta-Hydrolases"/>
    <property type="match status" value="1"/>
</dbReference>
<protein>
    <recommendedName>
        <fullName evidence="2">carboxypeptidase C</fullName>
        <ecNumber evidence="2">3.4.16.5</ecNumber>
    </recommendedName>
</protein>
<feature type="chain" id="PRO_5001726358" description="carboxypeptidase C" evidence="7">
    <location>
        <begin position="25"/>
        <end position="467"/>
    </location>
</feature>
<reference evidence="8" key="1">
    <citation type="journal article" date="2014" name="Genome Announc.">
        <title>De novo whole-genome sequence and genome annotation of Lichtheimia ramosa.</title>
        <authorList>
            <person name="Linde J."/>
            <person name="Schwartze V."/>
            <person name="Binder U."/>
            <person name="Lass-Florl C."/>
            <person name="Voigt K."/>
            <person name="Horn F."/>
        </authorList>
    </citation>
    <scope>NUCLEOTIDE SEQUENCE</scope>
    <source>
        <strain evidence="8">JMRC FSU:6197</strain>
    </source>
</reference>
<dbReference type="GO" id="GO:0004185">
    <property type="term" value="F:serine-type carboxypeptidase activity"/>
    <property type="evidence" value="ECO:0007669"/>
    <property type="project" value="UniProtKB-EC"/>
</dbReference>
<accession>A0A077WR43</accession>
<dbReference type="EMBL" id="LK023333">
    <property type="protein sequence ID" value="CDS09563.1"/>
    <property type="molecule type" value="Genomic_DNA"/>
</dbReference>
<gene>
    <name evidence="8" type="ORF">LRAMOSA10923</name>
</gene>
<evidence type="ECO:0000256" key="7">
    <source>
        <dbReference type="SAM" id="SignalP"/>
    </source>
</evidence>
<keyword evidence="7" id="KW-0732">Signal</keyword>
<proteinExistence type="inferred from homology"/>
<evidence type="ECO:0000256" key="1">
    <source>
        <dbReference type="ARBA" id="ARBA00009431"/>
    </source>
</evidence>
<evidence type="ECO:0000256" key="6">
    <source>
        <dbReference type="ARBA" id="ARBA00023180"/>
    </source>
</evidence>
<evidence type="ECO:0000313" key="8">
    <source>
        <dbReference type="EMBL" id="CDS09563.1"/>
    </source>
</evidence>
<dbReference type="InterPro" id="IPR029058">
    <property type="entry name" value="AB_hydrolase_fold"/>
</dbReference>
<dbReference type="Pfam" id="PF00450">
    <property type="entry name" value="Peptidase_S10"/>
    <property type="match status" value="1"/>
</dbReference>
<evidence type="ECO:0000256" key="5">
    <source>
        <dbReference type="ARBA" id="ARBA00022801"/>
    </source>
</evidence>
<keyword evidence="5" id="KW-0378">Hydrolase</keyword>
<feature type="signal peptide" evidence="7">
    <location>
        <begin position="1"/>
        <end position="24"/>
    </location>
</feature>
<dbReference type="Gene3D" id="1.10.287.410">
    <property type="match status" value="1"/>
</dbReference>
<dbReference type="PANTHER" id="PTHR11802">
    <property type="entry name" value="SERINE PROTEASE FAMILY S10 SERINE CARBOXYPEPTIDASE"/>
    <property type="match status" value="1"/>
</dbReference>